<gene>
    <name evidence="7" type="ORF">DQX05_21990</name>
</gene>
<evidence type="ECO:0000259" key="6">
    <source>
        <dbReference type="Pfam" id="PF14464"/>
    </source>
</evidence>
<dbReference type="GO" id="GO:0008237">
    <property type="term" value="F:metallopeptidase activity"/>
    <property type="evidence" value="ECO:0007669"/>
    <property type="project" value="UniProtKB-KW"/>
</dbReference>
<evidence type="ECO:0000313" key="7">
    <source>
        <dbReference type="EMBL" id="RJG21372.1"/>
    </source>
</evidence>
<dbReference type="GO" id="GO:0046872">
    <property type="term" value="F:metal ion binding"/>
    <property type="evidence" value="ECO:0007669"/>
    <property type="project" value="UniProtKB-KW"/>
</dbReference>
<evidence type="ECO:0000313" key="8">
    <source>
        <dbReference type="Proteomes" id="UP000266177"/>
    </source>
</evidence>
<evidence type="ECO:0000256" key="5">
    <source>
        <dbReference type="ARBA" id="ARBA00023049"/>
    </source>
</evidence>
<evidence type="ECO:0000256" key="2">
    <source>
        <dbReference type="ARBA" id="ARBA00022723"/>
    </source>
</evidence>
<reference evidence="7 8" key="1">
    <citation type="submission" date="2018-09" db="EMBL/GenBank/DDBJ databases">
        <title>Paenibacillus SK2017-BO5.</title>
        <authorList>
            <person name="Piskunova J.V."/>
            <person name="Dubiley S.A."/>
            <person name="Severinov K.V."/>
        </authorList>
    </citation>
    <scope>NUCLEOTIDE SEQUENCE [LARGE SCALE GENOMIC DNA]</scope>
    <source>
        <strain evidence="7 8">BO5</strain>
    </source>
</reference>
<dbReference type="GO" id="GO:0006508">
    <property type="term" value="P:proteolysis"/>
    <property type="evidence" value="ECO:0007669"/>
    <property type="project" value="UniProtKB-KW"/>
</dbReference>
<evidence type="ECO:0000256" key="3">
    <source>
        <dbReference type="ARBA" id="ARBA00022801"/>
    </source>
</evidence>
<dbReference type="RefSeq" id="WP_119795607.1">
    <property type="nucleotide sequence ID" value="NZ_QYZD01000025.1"/>
</dbReference>
<keyword evidence="1" id="KW-0645">Protease</keyword>
<dbReference type="Proteomes" id="UP000266177">
    <property type="component" value="Unassembled WGS sequence"/>
</dbReference>
<evidence type="ECO:0000256" key="1">
    <source>
        <dbReference type="ARBA" id="ARBA00022670"/>
    </source>
</evidence>
<name>A0A3A3GF16_PANTH</name>
<dbReference type="OrthoDB" id="1956305at2"/>
<comment type="caution">
    <text evidence="7">The sequence shown here is derived from an EMBL/GenBank/DDBJ whole genome shotgun (WGS) entry which is preliminary data.</text>
</comment>
<sequence>MSFDTFIQLGLFEESEVTKKKEVKQNKTVKKPKSADTAAAMQKKSSKYASMSRKDQNIEVDMDFTVHYASRSFLVSDLIEEVPESGKVTLDQVREGLFREYYEFTASRTKWDYDLDQKRLYPFVFMEKMGSLPSAIRSFHWTLDDYEENKLEKPVQIIASRNGDLIECRETEYVKVKRKARQIRELDLINEGVELKLKKIPIRLLNQIVSFFRVYSEKSLEVLVYLLFDHSTEAYEVFVPCQEISTYEVRSYVSPDELLYKDIVMVIHSHHQMEAKFSEIDDINDQALRISGVIGHLTHDKPSVQFRTGFNGTFFSIRIEDLFEDDGSTLDHRFPSAWTRRIISN</sequence>
<keyword evidence="3" id="KW-0378">Hydrolase</keyword>
<proteinExistence type="predicted"/>
<organism evidence="7 8">
    <name type="scientific">Paenibacillus thiaminolyticus</name>
    <name type="common">Bacillus thiaminolyticus</name>
    <dbReference type="NCBI Taxonomy" id="49283"/>
    <lineage>
        <taxon>Bacteria</taxon>
        <taxon>Bacillati</taxon>
        <taxon>Bacillota</taxon>
        <taxon>Bacilli</taxon>
        <taxon>Bacillales</taxon>
        <taxon>Paenibacillaceae</taxon>
        <taxon>Paenibacillus</taxon>
    </lineage>
</organism>
<keyword evidence="2" id="KW-0479">Metal-binding</keyword>
<evidence type="ECO:0000256" key="4">
    <source>
        <dbReference type="ARBA" id="ARBA00022833"/>
    </source>
</evidence>
<protein>
    <recommendedName>
        <fullName evidence="6">JAB domain-containing protein</fullName>
    </recommendedName>
</protein>
<dbReference type="EMBL" id="QYZD01000025">
    <property type="protein sequence ID" value="RJG21372.1"/>
    <property type="molecule type" value="Genomic_DNA"/>
</dbReference>
<dbReference type="InterPro" id="IPR028090">
    <property type="entry name" value="JAB_dom_prok"/>
</dbReference>
<accession>A0A3A3GF16</accession>
<feature type="domain" description="JAB" evidence="6">
    <location>
        <begin position="233"/>
        <end position="300"/>
    </location>
</feature>
<dbReference type="AlphaFoldDB" id="A0A3A3GF16"/>
<keyword evidence="5" id="KW-0482">Metalloprotease</keyword>
<dbReference type="Pfam" id="PF14464">
    <property type="entry name" value="Prok-JAB"/>
    <property type="match status" value="1"/>
</dbReference>
<keyword evidence="4" id="KW-0862">Zinc</keyword>